<reference evidence="1" key="1">
    <citation type="journal article" date="2015" name="Proc. Natl. Acad. Sci. U.S.A.">
        <title>Networks of energetic and metabolic interactions define dynamics in microbial communities.</title>
        <authorList>
            <person name="Embree M."/>
            <person name="Liu J.K."/>
            <person name="Al-Bassam M.M."/>
            <person name="Zengler K."/>
        </authorList>
    </citation>
    <scope>NUCLEOTIDE SEQUENCE</scope>
</reference>
<evidence type="ECO:0000313" key="1">
    <source>
        <dbReference type="EMBL" id="KUG05117.1"/>
    </source>
</evidence>
<organism evidence="1">
    <name type="scientific">hydrocarbon metagenome</name>
    <dbReference type="NCBI Taxonomy" id="938273"/>
    <lineage>
        <taxon>unclassified sequences</taxon>
        <taxon>metagenomes</taxon>
        <taxon>ecological metagenomes</taxon>
    </lineage>
</organism>
<comment type="caution">
    <text evidence="1">The sequence shown here is derived from an EMBL/GenBank/DDBJ whole genome shotgun (WGS) entry which is preliminary data.</text>
</comment>
<protein>
    <submittedName>
        <fullName evidence="1">Uncharacterized protein</fullName>
    </submittedName>
</protein>
<accession>A0A0W8E9E2</accession>
<gene>
    <name evidence="1" type="ORF">ASZ90_017438</name>
</gene>
<dbReference type="AlphaFoldDB" id="A0A0W8E9E2"/>
<sequence>MKLNKIGRNNSSIIYINKDLFHQSIIEYKNWGRSNQTLSI</sequence>
<name>A0A0W8E9E2_9ZZZZ</name>
<proteinExistence type="predicted"/>
<dbReference type="EMBL" id="LNQE01001829">
    <property type="protein sequence ID" value="KUG05117.1"/>
    <property type="molecule type" value="Genomic_DNA"/>
</dbReference>